<dbReference type="GO" id="GO:0005886">
    <property type="term" value="C:plasma membrane"/>
    <property type="evidence" value="ECO:0007669"/>
    <property type="project" value="UniProtKB-SubCell"/>
</dbReference>
<keyword evidence="11" id="KW-0472">Membrane</keyword>
<evidence type="ECO:0000256" key="10">
    <source>
        <dbReference type="ARBA" id="ARBA00022989"/>
    </source>
</evidence>
<gene>
    <name evidence="17" type="ORF">BAE44_0017188</name>
</gene>
<evidence type="ECO:0000259" key="16">
    <source>
        <dbReference type="Pfam" id="PF04652"/>
    </source>
</evidence>
<dbReference type="InterPro" id="IPR023175">
    <property type="entry name" value="Vta1/CALS_N_sf"/>
</dbReference>
<dbReference type="PANTHER" id="PTHR12741">
    <property type="entry name" value="LYST-INTERACTING PROTEIN LIP5 DOPAMINE RESPONSIVE PROTEIN DRG-1"/>
    <property type="match status" value="1"/>
</dbReference>
<keyword evidence="10" id="KW-1133">Transmembrane helix</keyword>
<feature type="compositionally biased region" description="Basic and acidic residues" evidence="15">
    <location>
        <begin position="236"/>
        <end position="258"/>
    </location>
</feature>
<feature type="region of interest" description="Disordered" evidence="15">
    <location>
        <begin position="1"/>
        <end position="25"/>
    </location>
</feature>
<evidence type="ECO:0000313" key="17">
    <source>
        <dbReference type="EMBL" id="OEL21791.1"/>
    </source>
</evidence>
<evidence type="ECO:0000256" key="6">
    <source>
        <dbReference type="ARBA" id="ARBA00022676"/>
    </source>
</evidence>
<dbReference type="InterPro" id="IPR039431">
    <property type="entry name" value="Vta1/CALS_N"/>
</dbReference>
<evidence type="ECO:0000313" key="18">
    <source>
        <dbReference type="Proteomes" id="UP000095767"/>
    </source>
</evidence>
<evidence type="ECO:0000256" key="3">
    <source>
        <dbReference type="ARBA" id="ARBA00009040"/>
    </source>
</evidence>
<evidence type="ECO:0000256" key="7">
    <source>
        <dbReference type="ARBA" id="ARBA00022679"/>
    </source>
</evidence>
<evidence type="ECO:0000256" key="13">
    <source>
        <dbReference type="ARBA" id="ARBA00032165"/>
    </source>
</evidence>
<evidence type="ECO:0000256" key="12">
    <source>
        <dbReference type="ARBA" id="ARBA00023316"/>
    </source>
</evidence>
<evidence type="ECO:0000256" key="9">
    <source>
        <dbReference type="ARBA" id="ARBA00022960"/>
    </source>
</evidence>
<keyword evidence="8" id="KW-0812">Transmembrane</keyword>
<feature type="region of interest" description="Disordered" evidence="15">
    <location>
        <begin position="231"/>
        <end position="258"/>
    </location>
</feature>
<proteinExistence type="inferred from homology"/>
<evidence type="ECO:0000256" key="5">
    <source>
        <dbReference type="ARBA" id="ARBA00022475"/>
    </source>
</evidence>
<dbReference type="OrthoDB" id="775652at2759"/>
<keyword evidence="7" id="KW-0808">Transferase</keyword>
<keyword evidence="18" id="KW-1185">Reference proteome</keyword>
<dbReference type="STRING" id="888268.A0A1E5V9K9"/>
<dbReference type="FunFam" id="1.25.40.270:FF:000002">
    <property type="entry name" value="callose synthase 3"/>
    <property type="match status" value="1"/>
</dbReference>
<comment type="subcellular location">
    <subcellularLocation>
        <location evidence="2">Cell membrane</location>
    </subcellularLocation>
    <subcellularLocation>
        <location evidence="1">Membrane</location>
        <topology evidence="1">Multi-pass membrane protein</topology>
    </subcellularLocation>
</comment>
<protein>
    <recommendedName>
        <fullName evidence="13">1,3-beta-glucan synthase</fullName>
        <ecNumber evidence="4">2.4.1.34</ecNumber>
    </recommendedName>
    <alternativeName>
        <fullName evidence="13">1,3-beta-glucan synthase</fullName>
    </alternativeName>
</protein>
<dbReference type="EMBL" id="LWDX02047118">
    <property type="protein sequence ID" value="OEL21791.1"/>
    <property type="molecule type" value="Genomic_DNA"/>
</dbReference>
<evidence type="ECO:0000256" key="2">
    <source>
        <dbReference type="ARBA" id="ARBA00004236"/>
    </source>
</evidence>
<dbReference type="GO" id="GO:0008360">
    <property type="term" value="P:regulation of cell shape"/>
    <property type="evidence" value="ECO:0007669"/>
    <property type="project" value="UniProtKB-KW"/>
</dbReference>
<dbReference type="Gene3D" id="1.25.40.270">
    <property type="entry name" value="Vacuolar protein sorting-associated protein vta1"/>
    <property type="match status" value="1"/>
</dbReference>
<dbReference type="GO" id="GO:0003843">
    <property type="term" value="F:1,3-beta-D-glucan synthase activity"/>
    <property type="evidence" value="ECO:0007669"/>
    <property type="project" value="UniProtKB-EC"/>
</dbReference>
<evidence type="ECO:0000256" key="15">
    <source>
        <dbReference type="SAM" id="MobiDB-lite"/>
    </source>
</evidence>
<sequence>MASSSGARRTVPGGDSSSASPASAGARRILRTQTAGNLGESSFDSEVVPSSLVEIAPILRVANEVEASNPRVAYLCRFYAFEKAHRLDPTSSGRGVRQFKTALLQRLERENDPTLKGRVKQSDAREMQSFYQHYYKKYIQALQNAADKADRAQLTKAYQTAAVLFEVLKAVNVSQKIELDQSIIETHEQVEEKKKLYLPYNILPLDPDSANQAIMRYPEIQAAFHSLRNTRGLPWPKEHDKKPDKEHDKKPDKEHDDKKHDADLLGWLQAMFGFQKDNVSNQREHLILLLANVHIRQIPKSDQQPKLDDRALDAVMKKLFKNYKRWCKYLGRKSSLWLPTIQQEMAFELYGMLAGNVSPTTGENVKPAYGGEEEAFLKKVVTPIYKVIEK</sequence>
<evidence type="ECO:0000256" key="14">
    <source>
        <dbReference type="ARBA" id="ARBA00047777"/>
    </source>
</evidence>
<evidence type="ECO:0000256" key="8">
    <source>
        <dbReference type="ARBA" id="ARBA00022692"/>
    </source>
</evidence>
<evidence type="ECO:0000256" key="1">
    <source>
        <dbReference type="ARBA" id="ARBA00004141"/>
    </source>
</evidence>
<comment type="caution">
    <text evidence="17">The sequence shown here is derived from an EMBL/GenBank/DDBJ whole genome shotgun (WGS) entry which is preliminary data.</text>
</comment>
<keyword evidence="12" id="KW-0961">Cell wall biogenesis/degradation</keyword>
<comment type="catalytic activity">
    <reaction evidence="14">
        <text>[(1-&gt;3)-beta-D-glucosyl](n) + UDP-alpha-D-glucose = [(1-&gt;3)-beta-D-glucosyl](n+1) + UDP + H(+)</text>
        <dbReference type="Rhea" id="RHEA:21476"/>
        <dbReference type="Rhea" id="RHEA-COMP:11146"/>
        <dbReference type="Rhea" id="RHEA-COMP:14303"/>
        <dbReference type="ChEBI" id="CHEBI:15378"/>
        <dbReference type="ChEBI" id="CHEBI:37671"/>
        <dbReference type="ChEBI" id="CHEBI:58223"/>
        <dbReference type="ChEBI" id="CHEBI:58885"/>
        <dbReference type="EC" id="2.4.1.34"/>
    </reaction>
</comment>
<dbReference type="GO" id="GO:0071555">
    <property type="term" value="P:cell wall organization"/>
    <property type="evidence" value="ECO:0007669"/>
    <property type="project" value="UniProtKB-KW"/>
</dbReference>
<feature type="compositionally biased region" description="Low complexity" evidence="15">
    <location>
        <begin position="12"/>
        <end position="25"/>
    </location>
</feature>
<feature type="domain" description="Vta1/callose synthase N-terminal" evidence="16">
    <location>
        <begin position="55"/>
        <end position="192"/>
    </location>
</feature>
<evidence type="ECO:0000256" key="11">
    <source>
        <dbReference type="ARBA" id="ARBA00023136"/>
    </source>
</evidence>
<comment type="similarity">
    <text evidence="3">Belongs to the glycosyltransferase 48 family.</text>
</comment>
<dbReference type="Proteomes" id="UP000095767">
    <property type="component" value="Unassembled WGS sequence"/>
</dbReference>
<keyword evidence="6" id="KW-0328">Glycosyltransferase</keyword>
<keyword evidence="9" id="KW-0133">Cell shape</keyword>
<evidence type="ECO:0000256" key="4">
    <source>
        <dbReference type="ARBA" id="ARBA00012589"/>
    </source>
</evidence>
<organism evidence="17 18">
    <name type="scientific">Dichanthelium oligosanthes</name>
    <dbReference type="NCBI Taxonomy" id="888268"/>
    <lineage>
        <taxon>Eukaryota</taxon>
        <taxon>Viridiplantae</taxon>
        <taxon>Streptophyta</taxon>
        <taxon>Embryophyta</taxon>
        <taxon>Tracheophyta</taxon>
        <taxon>Spermatophyta</taxon>
        <taxon>Magnoliopsida</taxon>
        <taxon>Liliopsida</taxon>
        <taxon>Poales</taxon>
        <taxon>Poaceae</taxon>
        <taxon>PACMAD clade</taxon>
        <taxon>Panicoideae</taxon>
        <taxon>Panicodae</taxon>
        <taxon>Paniceae</taxon>
        <taxon>Dichantheliinae</taxon>
        <taxon>Dichanthelium</taxon>
    </lineage>
</organism>
<name>A0A1E5V9K9_9POAL</name>
<dbReference type="AlphaFoldDB" id="A0A1E5V9K9"/>
<dbReference type="PANTHER" id="PTHR12741:SF48">
    <property type="entry name" value="1,3-BETA-GLUCAN SYNTHASE COMPONENT FKS1-RELATED"/>
    <property type="match status" value="1"/>
</dbReference>
<reference evidence="17 18" key="1">
    <citation type="submission" date="2016-09" db="EMBL/GenBank/DDBJ databases">
        <title>The draft genome of Dichanthelium oligosanthes: A C3 panicoid grass species.</title>
        <authorList>
            <person name="Studer A.J."/>
            <person name="Schnable J.C."/>
            <person name="Brutnell T.P."/>
        </authorList>
    </citation>
    <scope>NUCLEOTIDE SEQUENCE [LARGE SCALE GENOMIC DNA]</scope>
    <source>
        <strain evidence="18">cv. Kellogg 1175</strain>
        <tissue evidence="17">Leaf</tissue>
    </source>
</reference>
<dbReference type="Pfam" id="PF04652">
    <property type="entry name" value="Vta1"/>
    <property type="match status" value="1"/>
</dbReference>
<feature type="non-terminal residue" evidence="17">
    <location>
        <position position="390"/>
    </location>
</feature>
<accession>A0A1E5V9K9</accession>
<keyword evidence="5" id="KW-1003">Cell membrane</keyword>
<dbReference type="EC" id="2.4.1.34" evidence="4"/>